<name>A0ABY3SP07_9BACL</name>
<dbReference type="Pfam" id="PF02655">
    <property type="entry name" value="ATP-grasp_3"/>
    <property type="match status" value="1"/>
</dbReference>
<evidence type="ECO:0000313" key="4">
    <source>
        <dbReference type="Proteomes" id="UP001649230"/>
    </source>
</evidence>
<gene>
    <name evidence="3" type="ORF">L0M14_07470</name>
</gene>
<dbReference type="Gene3D" id="3.40.50.20">
    <property type="match status" value="1"/>
</dbReference>
<dbReference type="EMBL" id="CP090978">
    <property type="protein sequence ID" value="UJF34974.1"/>
    <property type="molecule type" value="Genomic_DNA"/>
</dbReference>
<keyword evidence="1" id="KW-0067">ATP-binding</keyword>
<dbReference type="InterPro" id="IPR011761">
    <property type="entry name" value="ATP-grasp"/>
</dbReference>
<dbReference type="Gene3D" id="3.30.470.20">
    <property type="entry name" value="ATP-grasp fold, B domain"/>
    <property type="match status" value="1"/>
</dbReference>
<proteinExistence type="predicted"/>
<dbReference type="SUPFAM" id="SSF56059">
    <property type="entry name" value="Glutathione synthetase ATP-binding domain-like"/>
    <property type="match status" value="1"/>
</dbReference>
<dbReference type="RefSeq" id="WP_235121547.1">
    <property type="nucleotide sequence ID" value="NZ_CP090978.1"/>
</dbReference>
<reference evidence="3 4" key="1">
    <citation type="journal article" date="2024" name="Int. J. Syst. Evol. Microbiol.">
        <title>Paenibacillus hexagrammi sp. nov., a novel bacterium isolated from the gut content of Hexagrammos agrammus.</title>
        <authorList>
            <person name="Jung H.K."/>
            <person name="Kim D.G."/>
            <person name="Zin H."/>
            <person name="Park J."/>
            <person name="Jung H."/>
            <person name="Kim Y.O."/>
            <person name="Kong H.J."/>
            <person name="Kim J.W."/>
            <person name="Kim Y.S."/>
        </authorList>
    </citation>
    <scope>NUCLEOTIDE SEQUENCE [LARGE SCALE GENOMIC DNA]</scope>
    <source>
        <strain evidence="3 4">YPD9-1</strain>
    </source>
</reference>
<dbReference type="PROSITE" id="PS50975">
    <property type="entry name" value="ATP_GRASP"/>
    <property type="match status" value="1"/>
</dbReference>
<dbReference type="Proteomes" id="UP001649230">
    <property type="component" value="Chromosome"/>
</dbReference>
<accession>A0ABY3SP07</accession>
<evidence type="ECO:0000256" key="1">
    <source>
        <dbReference type="PROSITE-ProRule" id="PRU00409"/>
    </source>
</evidence>
<dbReference type="InterPro" id="IPR003806">
    <property type="entry name" value="ATP-grasp_PylC-type"/>
</dbReference>
<sequence>MSTKSGVSGTRIRKVLVTGGRAPAALELVRALAKAGCEVIAAESLPRHLCRKSSSVKRCYRVPSPAVDPSGFIDALEEIIVSEHIDLLVPTCEETFYAASGYEKLSRLCEVFTVTLPQLRVLHSKWSFIQTVKELGFLAPATIRLNSEADWETFLDNQGHEEAERGIFGDRVILKPEYSRFAAKIRILDTGKMKRTATPQPDPQDYPWIVQQYIEGRQICTYSIVREGRLYAHATYTSQYAVQGGASVYFEPLDHPASLEWVKSFVWRIAFTGQIAFDFIETADGRLYPIECNPRTTSGVHLLADQPGFAEAVLSLDGWEGEVLQPSPHAKKMLSLPMLLYGLSGRAALREIPRWLQKWVTTKDAVFHWKDLRPFVEQLPMLIHMRQVASKLGISLVEASTVDLEWNGDEI</sequence>
<protein>
    <submittedName>
        <fullName evidence="3">ATP-grasp domain-containing protein</fullName>
    </submittedName>
</protein>
<evidence type="ECO:0000313" key="3">
    <source>
        <dbReference type="EMBL" id="UJF34974.1"/>
    </source>
</evidence>
<feature type="domain" description="ATP-grasp" evidence="2">
    <location>
        <begin position="129"/>
        <end position="318"/>
    </location>
</feature>
<organism evidence="3 4">
    <name type="scientific">Paenibacillus hexagrammi</name>
    <dbReference type="NCBI Taxonomy" id="2908839"/>
    <lineage>
        <taxon>Bacteria</taxon>
        <taxon>Bacillati</taxon>
        <taxon>Bacillota</taxon>
        <taxon>Bacilli</taxon>
        <taxon>Bacillales</taxon>
        <taxon>Paenibacillaceae</taxon>
        <taxon>Paenibacillus</taxon>
    </lineage>
</organism>
<keyword evidence="4" id="KW-1185">Reference proteome</keyword>
<keyword evidence="1" id="KW-0547">Nucleotide-binding</keyword>
<evidence type="ECO:0000259" key="2">
    <source>
        <dbReference type="PROSITE" id="PS50975"/>
    </source>
</evidence>